<keyword evidence="3" id="KW-1185">Reference proteome</keyword>
<dbReference type="OrthoDB" id="120976at2759"/>
<name>A0A8K1CRX8_PYTOL</name>
<dbReference type="InterPro" id="IPR052394">
    <property type="entry name" value="LRR-containing"/>
</dbReference>
<dbReference type="EMBL" id="SPLM01000002">
    <property type="protein sequence ID" value="TMW68425.1"/>
    <property type="molecule type" value="Genomic_DNA"/>
</dbReference>
<organism evidence="2 3">
    <name type="scientific">Pythium oligandrum</name>
    <name type="common">Mycoparasitic fungus</name>
    <dbReference type="NCBI Taxonomy" id="41045"/>
    <lineage>
        <taxon>Eukaryota</taxon>
        <taxon>Sar</taxon>
        <taxon>Stramenopiles</taxon>
        <taxon>Oomycota</taxon>
        <taxon>Peronosporomycetes</taxon>
        <taxon>Pythiales</taxon>
        <taxon>Pythiaceae</taxon>
        <taxon>Pythium</taxon>
    </lineage>
</organism>
<comment type="caution">
    <text evidence="2">The sequence shown here is derived from an EMBL/GenBank/DDBJ whole genome shotgun (WGS) entry which is preliminary data.</text>
</comment>
<evidence type="ECO:0000256" key="1">
    <source>
        <dbReference type="SAM" id="Coils"/>
    </source>
</evidence>
<reference evidence="2" key="1">
    <citation type="submission" date="2019-03" db="EMBL/GenBank/DDBJ databases">
        <title>Long read genome sequence of the mycoparasitic Pythium oligandrum ATCC 38472 isolated from sugarbeet rhizosphere.</title>
        <authorList>
            <person name="Gaulin E."/>
        </authorList>
    </citation>
    <scope>NUCLEOTIDE SEQUENCE</scope>
    <source>
        <strain evidence="2">ATCC 38472_TT</strain>
    </source>
</reference>
<dbReference type="SUPFAM" id="SSF52047">
    <property type="entry name" value="RNI-like"/>
    <property type="match status" value="1"/>
</dbReference>
<keyword evidence="1" id="KW-0175">Coiled coil</keyword>
<dbReference type="AlphaFoldDB" id="A0A8K1CRX8"/>
<sequence length="389" mass="43641">MERGEPPPIVRRTASDLAPDELQAEFTRYGIPSGDQATRLNTLQVKYDEEYDAARLEYEEYLRHQQLKKTKEMYERAVHDMKTLEEQAVVRDPTTQTLIKQIQQDIAPKHLIVRHIAPLACCALLRAMRDNTNVLTLDLSNNALDDVIAEAIGKMLRKNKRLRALNLSGNAFTAASLQSLGTALMQNAVLTSLSLESNPIMALLVPNDAASNSSSSSNAPPLQPFEAFLTALSQTSTLTSLNLFHTQMTVDVGRALNKALEKNTSLAALEIGGNTVRQADLAAMMARITNNQNQMAVSESKAAKIRVDMEHAAEEKRQEQLQHEKELANAAWHEQNARERAERREKEEWERARLQAEEDVRVLLAIEADQKTYMEKMEEKKAKATKGKK</sequence>
<dbReference type="Proteomes" id="UP000794436">
    <property type="component" value="Unassembled WGS sequence"/>
</dbReference>
<dbReference type="SMART" id="SM00368">
    <property type="entry name" value="LRR_RI"/>
    <property type="match status" value="4"/>
</dbReference>
<gene>
    <name evidence="2" type="ORF">Poli38472_005893</name>
</gene>
<accession>A0A8K1CRX8</accession>
<proteinExistence type="predicted"/>
<evidence type="ECO:0000313" key="3">
    <source>
        <dbReference type="Proteomes" id="UP000794436"/>
    </source>
</evidence>
<dbReference type="PANTHER" id="PTHR24114:SF2">
    <property type="entry name" value="F-BOX DOMAIN-CONTAINING PROTEIN-RELATED"/>
    <property type="match status" value="1"/>
</dbReference>
<protein>
    <submittedName>
        <fullName evidence="2">Uncharacterized protein</fullName>
    </submittedName>
</protein>
<dbReference type="InterPro" id="IPR032675">
    <property type="entry name" value="LRR_dom_sf"/>
</dbReference>
<dbReference type="InterPro" id="IPR001611">
    <property type="entry name" value="Leu-rich_rpt"/>
</dbReference>
<dbReference type="Pfam" id="PF13516">
    <property type="entry name" value="LRR_6"/>
    <property type="match status" value="2"/>
</dbReference>
<evidence type="ECO:0000313" key="2">
    <source>
        <dbReference type="EMBL" id="TMW68425.1"/>
    </source>
</evidence>
<feature type="coiled-coil region" evidence="1">
    <location>
        <begin position="311"/>
        <end position="359"/>
    </location>
</feature>
<dbReference type="Gene3D" id="3.80.10.10">
    <property type="entry name" value="Ribonuclease Inhibitor"/>
    <property type="match status" value="2"/>
</dbReference>
<dbReference type="PANTHER" id="PTHR24114">
    <property type="entry name" value="LEUCINE RICH REPEAT FAMILY PROTEIN"/>
    <property type="match status" value="1"/>
</dbReference>